<reference evidence="10" key="1">
    <citation type="journal article" date="2018" name="Nat. Microbiol.">
        <title>Leveraging single-cell genomics to expand the fungal tree of life.</title>
        <authorList>
            <person name="Ahrendt S.R."/>
            <person name="Quandt C.A."/>
            <person name="Ciobanu D."/>
            <person name="Clum A."/>
            <person name="Salamov A."/>
            <person name="Andreopoulos B."/>
            <person name="Cheng J.F."/>
            <person name="Woyke T."/>
            <person name="Pelin A."/>
            <person name="Henrissat B."/>
            <person name="Reynolds N.K."/>
            <person name="Benny G.L."/>
            <person name="Smith M.E."/>
            <person name="James T.Y."/>
            <person name="Grigoriev I.V."/>
        </authorList>
    </citation>
    <scope>NUCLEOTIDE SEQUENCE [LARGE SCALE GENOMIC DNA]</scope>
    <source>
        <strain evidence="10">RSA 468</strain>
    </source>
</reference>
<name>A0A4P9ZMS5_9FUNG</name>
<dbReference type="STRING" id="215637.A0A4P9ZMS5"/>
<dbReference type="Proteomes" id="UP000268162">
    <property type="component" value="Unassembled WGS sequence"/>
</dbReference>
<dbReference type="Gene3D" id="3.40.30.10">
    <property type="entry name" value="Glutaredoxin"/>
    <property type="match status" value="1"/>
</dbReference>
<accession>A0A4P9ZMS5</accession>
<evidence type="ECO:0000256" key="3">
    <source>
        <dbReference type="ARBA" id="ARBA00023002"/>
    </source>
</evidence>
<dbReference type="InterPro" id="IPR036249">
    <property type="entry name" value="Thioredoxin-like_sf"/>
</dbReference>
<sequence length="285" mass="31866">MLPNRTNAVYCEEGQCQRPALLPQLNHPLTVSPAISRSPPTPINSPSLHHQLPHFLKDYIPHLVDHRHHPVPPHRWRGKLIGLFFSASWCVPCQYFAPVLSRFIEKHEADLVLILVSMDRQPEAMKQYLRQYPRWLAIPFKHQATYMQLADRLDIQILPTLVICEPDSGRPLSAWGVDAIHKNPTRCIAEWKRAPTDFYPTSTAGGTEPLLSGYFGPAAGVSYCVDVRVYEWVAEPMVPIKARLNGPKPSVPGWDGASMGGMLTLGFFHSLVLMAAIPPAQGSCD</sequence>
<dbReference type="EMBL" id="ML003160">
    <property type="protein sequence ID" value="RKP34543.1"/>
    <property type="molecule type" value="Genomic_DNA"/>
</dbReference>
<dbReference type="EC" id="1.8.1.8" evidence="1"/>
<evidence type="ECO:0000256" key="2">
    <source>
        <dbReference type="ARBA" id="ARBA00022737"/>
    </source>
</evidence>
<keyword evidence="2" id="KW-0677">Repeat</keyword>
<comment type="similarity">
    <text evidence="5">Belongs to the nucleoredoxin family.</text>
</comment>
<evidence type="ECO:0000256" key="6">
    <source>
        <dbReference type="ARBA" id="ARBA00047388"/>
    </source>
</evidence>
<evidence type="ECO:0000256" key="1">
    <source>
        <dbReference type="ARBA" id="ARBA00012612"/>
    </source>
</evidence>
<dbReference type="PROSITE" id="PS51352">
    <property type="entry name" value="THIOREDOXIN_2"/>
    <property type="match status" value="1"/>
</dbReference>
<dbReference type="Pfam" id="PF13905">
    <property type="entry name" value="Thioredoxin_8"/>
    <property type="match status" value="1"/>
</dbReference>
<comment type="catalytic activity">
    <reaction evidence="6">
        <text>[protein]-dithiol + NAD(+) = [protein]-disulfide + NADH + H(+)</text>
        <dbReference type="Rhea" id="RHEA:18749"/>
        <dbReference type="Rhea" id="RHEA-COMP:10593"/>
        <dbReference type="Rhea" id="RHEA-COMP:10594"/>
        <dbReference type="ChEBI" id="CHEBI:15378"/>
        <dbReference type="ChEBI" id="CHEBI:29950"/>
        <dbReference type="ChEBI" id="CHEBI:50058"/>
        <dbReference type="ChEBI" id="CHEBI:57540"/>
        <dbReference type="ChEBI" id="CHEBI:57945"/>
        <dbReference type="EC" id="1.8.1.8"/>
    </reaction>
</comment>
<protein>
    <recommendedName>
        <fullName evidence="1">protein-disulfide reductase</fullName>
        <ecNumber evidence="1">1.8.1.8</ecNumber>
    </recommendedName>
</protein>
<dbReference type="AlphaFoldDB" id="A0A4P9ZMS5"/>
<evidence type="ECO:0000256" key="7">
    <source>
        <dbReference type="ARBA" id="ARBA00047804"/>
    </source>
</evidence>
<evidence type="ECO:0000256" key="5">
    <source>
        <dbReference type="ARBA" id="ARBA00025782"/>
    </source>
</evidence>
<dbReference type="InterPro" id="IPR052259">
    <property type="entry name" value="Nucleoredoxin-like"/>
</dbReference>
<keyword evidence="4" id="KW-0520">NAD</keyword>
<keyword evidence="10" id="KW-1185">Reference proteome</keyword>
<comment type="catalytic activity">
    <reaction evidence="7">
        <text>[protein]-dithiol + NADP(+) = [protein]-disulfide + NADPH + H(+)</text>
        <dbReference type="Rhea" id="RHEA:18753"/>
        <dbReference type="Rhea" id="RHEA-COMP:10593"/>
        <dbReference type="Rhea" id="RHEA-COMP:10594"/>
        <dbReference type="ChEBI" id="CHEBI:15378"/>
        <dbReference type="ChEBI" id="CHEBI:29950"/>
        <dbReference type="ChEBI" id="CHEBI:50058"/>
        <dbReference type="ChEBI" id="CHEBI:57783"/>
        <dbReference type="ChEBI" id="CHEBI:58349"/>
        <dbReference type="EC" id="1.8.1.8"/>
    </reaction>
</comment>
<dbReference type="PANTHER" id="PTHR13871">
    <property type="entry name" value="THIOREDOXIN"/>
    <property type="match status" value="1"/>
</dbReference>
<evidence type="ECO:0000313" key="9">
    <source>
        <dbReference type="EMBL" id="RKP34543.1"/>
    </source>
</evidence>
<dbReference type="GO" id="GO:0047134">
    <property type="term" value="F:protein-disulfide reductase [NAD(P)H] activity"/>
    <property type="evidence" value="ECO:0007669"/>
    <property type="project" value="UniProtKB-EC"/>
</dbReference>
<dbReference type="SUPFAM" id="SSF52833">
    <property type="entry name" value="Thioredoxin-like"/>
    <property type="match status" value="1"/>
</dbReference>
<evidence type="ECO:0000256" key="4">
    <source>
        <dbReference type="ARBA" id="ARBA00023027"/>
    </source>
</evidence>
<keyword evidence="3" id="KW-0560">Oxidoreductase</keyword>
<dbReference type="InterPro" id="IPR013766">
    <property type="entry name" value="Thioredoxin_domain"/>
</dbReference>
<dbReference type="PANTHER" id="PTHR13871:SF96">
    <property type="entry name" value="THIOREDOXIN DOMAIN-CONTAINING PROTEIN"/>
    <property type="match status" value="1"/>
</dbReference>
<gene>
    <name evidence="9" type="ORF">BJ085DRAFT_31762</name>
</gene>
<feature type="domain" description="Thioredoxin" evidence="8">
    <location>
        <begin position="32"/>
        <end position="200"/>
    </location>
</feature>
<evidence type="ECO:0000313" key="10">
    <source>
        <dbReference type="Proteomes" id="UP000268162"/>
    </source>
</evidence>
<proteinExistence type="inferred from homology"/>
<evidence type="ECO:0000259" key="8">
    <source>
        <dbReference type="PROSITE" id="PS51352"/>
    </source>
</evidence>
<dbReference type="InterPro" id="IPR012336">
    <property type="entry name" value="Thioredoxin-like_fold"/>
</dbReference>
<organism evidence="9 10">
    <name type="scientific">Dimargaris cristalligena</name>
    <dbReference type="NCBI Taxonomy" id="215637"/>
    <lineage>
        <taxon>Eukaryota</taxon>
        <taxon>Fungi</taxon>
        <taxon>Fungi incertae sedis</taxon>
        <taxon>Zoopagomycota</taxon>
        <taxon>Kickxellomycotina</taxon>
        <taxon>Dimargaritomycetes</taxon>
        <taxon>Dimargaritales</taxon>
        <taxon>Dimargaritaceae</taxon>
        <taxon>Dimargaris</taxon>
    </lineage>
</organism>